<feature type="region of interest" description="Disordered" evidence="1">
    <location>
        <begin position="85"/>
        <end position="126"/>
    </location>
</feature>
<dbReference type="AlphaFoldDB" id="A0A1B6FDV2"/>
<evidence type="ECO:0000256" key="1">
    <source>
        <dbReference type="SAM" id="MobiDB-lite"/>
    </source>
</evidence>
<evidence type="ECO:0000313" key="2">
    <source>
        <dbReference type="EMBL" id="JAS48406.1"/>
    </source>
</evidence>
<gene>
    <name evidence="2" type="ORF">g.50651</name>
</gene>
<feature type="non-terminal residue" evidence="2">
    <location>
        <position position="126"/>
    </location>
</feature>
<feature type="compositionally biased region" description="Low complexity" evidence="1">
    <location>
        <begin position="85"/>
        <end position="96"/>
    </location>
</feature>
<name>A0A1B6FDV2_9HEMI</name>
<feature type="compositionally biased region" description="Polar residues" evidence="1">
    <location>
        <begin position="97"/>
        <end position="126"/>
    </location>
</feature>
<organism evidence="2">
    <name type="scientific">Cuerna arida</name>
    <dbReference type="NCBI Taxonomy" id="1464854"/>
    <lineage>
        <taxon>Eukaryota</taxon>
        <taxon>Metazoa</taxon>
        <taxon>Ecdysozoa</taxon>
        <taxon>Arthropoda</taxon>
        <taxon>Hexapoda</taxon>
        <taxon>Insecta</taxon>
        <taxon>Pterygota</taxon>
        <taxon>Neoptera</taxon>
        <taxon>Paraneoptera</taxon>
        <taxon>Hemiptera</taxon>
        <taxon>Auchenorrhyncha</taxon>
        <taxon>Membracoidea</taxon>
        <taxon>Cicadellidae</taxon>
        <taxon>Cicadellinae</taxon>
        <taxon>Proconiini</taxon>
        <taxon>Cuerna</taxon>
    </lineage>
</organism>
<dbReference type="EMBL" id="GECZ01021363">
    <property type="protein sequence ID" value="JAS48406.1"/>
    <property type="molecule type" value="Transcribed_RNA"/>
</dbReference>
<accession>A0A1B6FDV2</accession>
<feature type="region of interest" description="Disordered" evidence="1">
    <location>
        <begin position="27"/>
        <end position="50"/>
    </location>
</feature>
<sequence>RFSSSRFNVARRMIRHAELTLIQIEGADSQNGQADGNGANGEVQDDSSTPVYATEVTVGEVTVQGVSVREMLDTLDTDNFLEAATNSVSAESSSTSGYDANTTSNERNSSGSIRTNGQPAPSYVTD</sequence>
<reference evidence="2" key="1">
    <citation type="submission" date="2015-11" db="EMBL/GenBank/DDBJ databases">
        <title>De novo transcriptome assembly of four potential Pierce s Disease insect vectors from Arizona vineyards.</title>
        <authorList>
            <person name="Tassone E.E."/>
        </authorList>
    </citation>
    <scope>NUCLEOTIDE SEQUENCE</scope>
</reference>
<protein>
    <submittedName>
        <fullName evidence="2">Uncharacterized protein</fullName>
    </submittedName>
</protein>
<proteinExistence type="predicted"/>
<feature type="compositionally biased region" description="Low complexity" evidence="1">
    <location>
        <begin position="30"/>
        <end position="41"/>
    </location>
</feature>
<feature type="non-terminal residue" evidence="2">
    <location>
        <position position="1"/>
    </location>
</feature>